<dbReference type="InterPro" id="IPR036280">
    <property type="entry name" value="Multihaem_cyt_sf"/>
</dbReference>
<evidence type="ECO:0000313" key="5">
    <source>
        <dbReference type="Proteomes" id="UP001319827"/>
    </source>
</evidence>
<sequence length="457" mass="51073">MKYLQIVSLLAVLIAGPALAASHQDRIKGPIAEPQEVTRQCLQCHESEARDFMKTSHWNWGLVQEVDGKQVERGKKNALNNYCTSVAGNEQFCAKCHAGYGLTDVDSYDFKNPENVDCLVCHDTTGTYVKGTNLAGYPIEKVDLLYVAANVGRPNRDNCGQCHFYGGGGDAVKHGDLDSSMAYPDRNTDVHMNVEGNDFACVDCHATNNHQISGNSLGVSPGGRLHIACTGCHEGEIHSQSRINAHLDSVACQTCHIPTFATNLATKIWWDWSKAGEERQFDEKDEYGHHTYVKKKGEMKYAKNVVPEYHWYNGTAEGYQRGEQIDPEQVVRLAYPLGDRGDQEARIHPFKVMRGKQIYDTRFKNLITAKVANDGGYWVDFDWDKAARLGSKAAGLPYSGEYGFVETEMHWRINHMVVPKQQALGCLDCHGDNGRLDWQKLGYPGDPMSNPDWARSH</sequence>
<dbReference type="RefSeq" id="WP_221251011.1">
    <property type="nucleotide sequence ID" value="NZ_AP024355.1"/>
</dbReference>
<dbReference type="Proteomes" id="UP001319827">
    <property type="component" value="Chromosome"/>
</dbReference>
<dbReference type="SUPFAM" id="SSF48695">
    <property type="entry name" value="Multiheme cytochromes"/>
    <property type="match status" value="1"/>
</dbReference>
<reference evidence="4 5" key="2">
    <citation type="journal article" date="2021" name="Int. J. Syst. Evol. Microbiol.">
        <title>Isolation and Polyphasic Characterization of Desulfuromonas versatilis sp. Nov., an Electrogenic Bacteria Capable of Versatile Metabolism Isolated from a Graphene Oxide-Reducing Enrichment Culture.</title>
        <authorList>
            <person name="Xie L."/>
            <person name="Yoshida N."/>
            <person name="Ishii S."/>
            <person name="Meng L."/>
        </authorList>
    </citation>
    <scope>NUCLEOTIDE SEQUENCE [LARGE SCALE GENOMIC DNA]</scope>
    <source>
        <strain evidence="4 5">NIT-T3</strain>
    </source>
</reference>
<gene>
    <name evidence="4" type="primary">otr</name>
    <name evidence="4" type="ORF">DESUT3_06100</name>
</gene>
<dbReference type="InterPro" id="IPR024673">
    <property type="entry name" value="Octahem_Cyt_c"/>
</dbReference>
<dbReference type="PANTHER" id="PTHR35038:SF5">
    <property type="entry name" value="CYTOCHROME C-TYPE PROTEIN NRFB"/>
    <property type="match status" value="1"/>
</dbReference>
<evidence type="ECO:0000256" key="1">
    <source>
        <dbReference type="ARBA" id="ARBA00022729"/>
    </source>
</evidence>
<dbReference type="Pfam" id="PF13435">
    <property type="entry name" value="Cytochrome_C554"/>
    <property type="match status" value="1"/>
</dbReference>
<feature type="signal peptide" evidence="2">
    <location>
        <begin position="1"/>
        <end position="20"/>
    </location>
</feature>
<accession>A0ABM8HSF3</accession>
<dbReference type="PANTHER" id="PTHR35038">
    <property type="entry name" value="DISSIMILATORY SULFITE REDUCTASE SIRA"/>
    <property type="match status" value="1"/>
</dbReference>
<organism evidence="4 5">
    <name type="scientific">Desulfuromonas versatilis</name>
    <dbReference type="NCBI Taxonomy" id="2802975"/>
    <lineage>
        <taxon>Bacteria</taxon>
        <taxon>Pseudomonadati</taxon>
        <taxon>Thermodesulfobacteriota</taxon>
        <taxon>Desulfuromonadia</taxon>
        <taxon>Desulfuromonadales</taxon>
        <taxon>Desulfuromonadaceae</taxon>
        <taxon>Desulfuromonas</taxon>
    </lineage>
</organism>
<protein>
    <submittedName>
        <fullName evidence="4">C-type cytochrome</fullName>
    </submittedName>
</protein>
<evidence type="ECO:0000313" key="4">
    <source>
        <dbReference type="EMBL" id="BCR03541.1"/>
    </source>
</evidence>
<reference evidence="4 5" key="1">
    <citation type="journal article" date="2016" name="C (Basel)">
        <title>Selective Growth of and Electricity Production by Marine Exoelectrogenic Bacteria in Self-Aggregated Hydrogel of Microbially Reduced Graphene Oxide.</title>
        <authorList>
            <person name="Yoshida N."/>
            <person name="Goto Y."/>
            <person name="Miyata Y."/>
        </authorList>
    </citation>
    <scope>NUCLEOTIDE SEQUENCE [LARGE SCALE GENOMIC DNA]</scope>
    <source>
        <strain evidence="4 5">NIT-T3</strain>
    </source>
</reference>
<dbReference type="InterPro" id="IPR051829">
    <property type="entry name" value="Multiheme_Cytochr_ET"/>
</dbReference>
<dbReference type="PIRSF" id="PIRSF039014">
    <property type="entry name" value="OTR_cyc"/>
    <property type="match status" value="1"/>
</dbReference>
<name>A0ABM8HSF3_9BACT</name>
<dbReference type="InterPro" id="IPR023155">
    <property type="entry name" value="Cyt_c-552/4"/>
</dbReference>
<keyword evidence="1 2" id="KW-0732">Signal</keyword>
<evidence type="ECO:0000256" key="2">
    <source>
        <dbReference type="SAM" id="SignalP"/>
    </source>
</evidence>
<keyword evidence="5" id="KW-1185">Reference proteome</keyword>
<evidence type="ECO:0000259" key="3">
    <source>
        <dbReference type="Pfam" id="PF13435"/>
    </source>
</evidence>
<dbReference type="EMBL" id="AP024355">
    <property type="protein sequence ID" value="BCR03541.1"/>
    <property type="molecule type" value="Genomic_DNA"/>
</dbReference>
<proteinExistence type="predicted"/>
<feature type="domain" description="Cytochrome c-552/4" evidence="3">
    <location>
        <begin position="40"/>
        <end position="122"/>
    </location>
</feature>
<feature type="chain" id="PRO_5045476863" evidence="2">
    <location>
        <begin position="21"/>
        <end position="457"/>
    </location>
</feature>
<dbReference type="Gene3D" id="1.10.1130.10">
    <property type="entry name" value="Flavocytochrome C3, Chain A"/>
    <property type="match status" value="1"/>
</dbReference>
<dbReference type="NCBIfam" id="TIGR04315">
    <property type="entry name" value="octaheme_Shew"/>
    <property type="match status" value="1"/>
</dbReference>
<dbReference type="Pfam" id="PF11783">
    <property type="entry name" value="Cytochrome_cB"/>
    <property type="match status" value="1"/>
</dbReference>